<dbReference type="HAMAP" id="MF_02126">
    <property type="entry name" value="RF_methyltr_PrmC"/>
    <property type="match status" value="1"/>
</dbReference>
<dbReference type="PANTHER" id="PTHR18895:SF74">
    <property type="entry name" value="MTRF1L RELEASE FACTOR GLUTAMINE METHYLTRANSFERASE"/>
    <property type="match status" value="1"/>
</dbReference>
<evidence type="ECO:0000256" key="3">
    <source>
        <dbReference type="ARBA" id="ARBA00022691"/>
    </source>
</evidence>
<dbReference type="PROSITE" id="PS00092">
    <property type="entry name" value="N6_MTASE"/>
    <property type="match status" value="1"/>
</dbReference>
<sequence length="279" mass="29579">MTIEKAGSGETVRAALAEAAARLSAISDTPRLDVELLMAHAMGSSRDAVLLGGLDRETPQAFAALIERRLAHEPVAYILGERDFWTVTIEVGPGVLVPRADSETLIEAAVDHFGARAPATILDLGTGPGTLLLAALDQWPQARGVGVDASPRALDFARRNAERIAPGRAEMVAGDWAEAIDARFDLILANPPYIEAAAELPRDVAEHEPAEALFAGEDGLADYRRIAPQLQRLMAPGGVAILEIGHTQQQAVTALIEGEGLNVACRRDLGGRPRALIVT</sequence>
<feature type="binding site" evidence="4">
    <location>
        <begin position="125"/>
        <end position="129"/>
    </location>
    <ligand>
        <name>S-adenosyl-L-methionine</name>
        <dbReference type="ChEBI" id="CHEBI:59789"/>
    </ligand>
</feature>
<evidence type="ECO:0000259" key="6">
    <source>
        <dbReference type="Pfam" id="PF17827"/>
    </source>
</evidence>
<dbReference type="InterPro" id="IPR019874">
    <property type="entry name" value="RF_methyltr_PrmC"/>
</dbReference>
<dbReference type="InterPro" id="IPR025714">
    <property type="entry name" value="Methyltranfer_dom"/>
</dbReference>
<comment type="caution">
    <text evidence="7">The sequence shown here is derived from an EMBL/GenBank/DDBJ whole genome shotgun (WGS) entry which is preliminary data.</text>
</comment>
<feature type="domain" description="Release factor glutamine methyltransferase N-terminal" evidence="6">
    <location>
        <begin position="15"/>
        <end position="80"/>
    </location>
</feature>
<dbReference type="EC" id="2.1.1.297" evidence="4"/>
<feature type="binding site" evidence="4">
    <location>
        <position position="190"/>
    </location>
    <ligand>
        <name>S-adenosyl-L-methionine</name>
        <dbReference type="ChEBI" id="CHEBI:59789"/>
    </ligand>
</feature>
<dbReference type="InterPro" id="IPR040758">
    <property type="entry name" value="PrmC_N"/>
</dbReference>
<dbReference type="NCBIfam" id="TIGR00536">
    <property type="entry name" value="hemK_fam"/>
    <property type="match status" value="1"/>
</dbReference>
<dbReference type="SUPFAM" id="SSF53335">
    <property type="entry name" value="S-adenosyl-L-methionine-dependent methyltransferases"/>
    <property type="match status" value="1"/>
</dbReference>
<comment type="catalytic activity">
    <reaction evidence="4">
        <text>L-glutaminyl-[peptide chain release factor] + S-adenosyl-L-methionine = N(5)-methyl-L-glutaminyl-[peptide chain release factor] + S-adenosyl-L-homocysteine + H(+)</text>
        <dbReference type="Rhea" id="RHEA:42896"/>
        <dbReference type="Rhea" id="RHEA-COMP:10271"/>
        <dbReference type="Rhea" id="RHEA-COMP:10272"/>
        <dbReference type="ChEBI" id="CHEBI:15378"/>
        <dbReference type="ChEBI" id="CHEBI:30011"/>
        <dbReference type="ChEBI" id="CHEBI:57856"/>
        <dbReference type="ChEBI" id="CHEBI:59789"/>
        <dbReference type="ChEBI" id="CHEBI:61891"/>
        <dbReference type="EC" id="2.1.1.297"/>
    </reaction>
</comment>
<dbReference type="GO" id="GO:0032259">
    <property type="term" value="P:methylation"/>
    <property type="evidence" value="ECO:0007669"/>
    <property type="project" value="UniProtKB-KW"/>
</dbReference>
<dbReference type="Gene3D" id="1.10.8.10">
    <property type="entry name" value="DNA helicase RuvA subunit, C-terminal domain"/>
    <property type="match status" value="1"/>
</dbReference>
<protein>
    <recommendedName>
        <fullName evidence="4">Release factor glutamine methyltransferase</fullName>
        <shortName evidence="4">RF MTase</shortName>
        <ecNumber evidence="4">2.1.1.297</ecNumber>
    </recommendedName>
    <alternativeName>
        <fullName evidence="4">N5-glutamine methyltransferase PrmC</fullName>
    </alternativeName>
    <alternativeName>
        <fullName evidence="4">Protein-(glutamine-N5) MTase PrmC</fullName>
    </alternativeName>
    <alternativeName>
        <fullName evidence="4">Protein-glutamine N-methyltransferase PrmC</fullName>
    </alternativeName>
</protein>
<gene>
    <name evidence="4 7" type="primary">prmC</name>
    <name evidence="7" type="ORF">J7S20_12500</name>
</gene>
<dbReference type="InterPro" id="IPR004556">
    <property type="entry name" value="HemK-like"/>
</dbReference>
<comment type="similarity">
    <text evidence="4">Belongs to the protein N5-glutamine methyltransferase family. PrmC subfamily.</text>
</comment>
<dbReference type="EMBL" id="JAGRQC010000003">
    <property type="protein sequence ID" value="MBR0553328.1"/>
    <property type="molecule type" value="Genomic_DNA"/>
</dbReference>
<comment type="function">
    <text evidence="4">Methylates the class 1 translation termination release factors RF1/PrfA and RF2/PrfB on the glutamine residue of the universally conserved GGQ motif.</text>
</comment>
<evidence type="ECO:0000259" key="5">
    <source>
        <dbReference type="Pfam" id="PF13847"/>
    </source>
</evidence>
<dbReference type="PANTHER" id="PTHR18895">
    <property type="entry name" value="HEMK METHYLTRANSFERASE"/>
    <property type="match status" value="1"/>
</dbReference>
<feature type="binding site" evidence="4">
    <location>
        <position position="148"/>
    </location>
    <ligand>
        <name>S-adenosyl-L-methionine</name>
        <dbReference type="ChEBI" id="CHEBI:59789"/>
    </ligand>
</feature>
<evidence type="ECO:0000313" key="7">
    <source>
        <dbReference type="EMBL" id="MBR0553328.1"/>
    </source>
</evidence>
<dbReference type="InterPro" id="IPR050320">
    <property type="entry name" value="N5-glutamine_MTase"/>
</dbReference>
<dbReference type="RefSeq" id="WP_284054558.1">
    <property type="nucleotide sequence ID" value="NZ_JAGRQC010000003.1"/>
</dbReference>
<keyword evidence="3 4" id="KW-0949">S-adenosyl-L-methionine</keyword>
<dbReference type="InterPro" id="IPR002052">
    <property type="entry name" value="DNA_methylase_N6_adenine_CS"/>
</dbReference>
<keyword evidence="2 4" id="KW-0808">Transferase</keyword>
<dbReference type="CDD" id="cd02440">
    <property type="entry name" value="AdoMet_MTases"/>
    <property type="match status" value="1"/>
</dbReference>
<dbReference type="NCBIfam" id="TIGR03534">
    <property type="entry name" value="RF_mod_PrmC"/>
    <property type="match status" value="1"/>
</dbReference>
<proteinExistence type="inferred from homology"/>
<accession>A0A8T4IE88</accession>
<dbReference type="GO" id="GO:0102559">
    <property type="term" value="F:peptide chain release factor N(5)-glutamine methyltransferase activity"/>
    <property type="evidence" value="ECO:0007669"/>
    <property type="project" value="UniProtKB-EC"/>
</dbReference>
<dbReference type="Gene3D" id="3.40.50.150">
    <property type="entry name" value="Vaccinia Virus protein VP39"/>
    <property type="match status" value="1"/>
</dbReference>
<feature type="domain" description="Methyltransferase" evidence="5">
    <location>
        <begin position="120"/>
        <end position="244"/>
    </location>
</feature>
<evidence type="ECO:0000256" key="1">
    <source>
        <dbReference type="ARBA" id="ARBA00022603"/>
    </source>
</evidence>
<keyword evidence="8" id="KW-1185">Reference proteome</keyword>
<dbReference type="GO" id="GO:0003676">
    <property type="term" value="F:nucleic acid binding"/>
    <property type="evidence" value="ECO:0007669"/>
    <property type="project" value="InterPro"/>
</dbReference>
<feature type="binding site" evidence="4">
    <location>
        <begin position="190"/>
        <end position="193"/>
    </location>
    <ligand>
        <name>substrate</name>
    </ligand>
</feature>
<dbReference type="Pfam" id="PF17827">
    <property type="entry name" value="PrmC_N"/>
    <property type="match status" value="1"/>
</dbReference>
<feature type="binding site" evidence="4">
    <location>
        <position position="176"/>
    </location>
    <ligand>
        <name>S-adenosyl-L-methionine</name>
        <dbReference type="ChEBI" id="CHEBI:59789"/>
    </ligand>
</feature>
<dbReference type="Proteomes" id="UP000676996">
    <property type="component" value="Unassembled WGS sequence"/>
</dbReference>
<name>A0A8T4IE88_9SPHN</name>
<dbReference type="InterPro" id="IPR029063">
    <property type="entry name" value="SAM-dependent_MTases_sf"/>
</dbReference>
<keyword evidence="1 4" id="KW-0489">Methyltransferase</keyword>
<organism evidence="7 8">
    <name type="scientific">Stakelama marina</name>
    <dbReference type="NCBI Taxonomy" id="2826939"/>
    <lineage>
        <taxon>Bacteria</taxon>
        <taxon>Pseudomonadati</taxon>
        <taxon>Pseudomonadota</taxon>
        <taxon>Alphaproteobacteria</taxon>
        <taxon>Sphingomonadales</taxon>
        <taxon>Sphingomonadaceae</taxon>
        <taxon>Stakelama</taxon>
    </lineage>
</organism>
<reference evidence="7" key="1">
    <citation type="submission" date="2021-04" db="EMBL/GenBank/DDBJ databases">
        <title>Ouciella asimina sp. nov., isolated from the surface seawater in the hydrothermal field of Okinawa Trough.</title>
        <authorList>
            <person name="Shuang W."/>
        </authorList>
    </citation>
    <scope>NUCLEOTIDE SEQUENCE</scope>
    <source>
        <strain evidence="7">LXI357</strain>
    </source>
</reference>
<dbReference type="AlphaFoldDB" id="A0A8T4IE88"/>
<evidence type="ECO:0000256" key="2">
    <source>
        <dbReference type="ARBA" id="ARBA00022679"/>
    </source>
</evidence>
<dbReference type="Pfam" id="PF13847">
    <property type="entry name" value="Methyltransf_31"/>
    <property type="match status" value="1"/>
</dbReference>
<evidence type="ECO:0000313" key="8">
    <source>
        <dbReference type="Proteomes" id="UP000676996"/>
    </source>
</evidence>
<evidence type="ECO:0000256" key="4">
    <source>
        <dbReference type="HAMAP-Rule" id="MF_02126"/>
    </source>
</evidence>